<evidence type="ECO:0000313" key="3">
    <source>
        <dbReference type="Proteomes" id="UP000016930"/>
    </source>
</evidence>
<gene>
    <name evidence="2" type="ORF">CERSUDRAFT_92143</name>
</gene>
<organism evidence="2 3">
    <name type="scientific">Ceriporiopsis subvermispora (strain B)</name>
    <name type="common">White-rot fungus</name>
    <name type="synonym">Gelatoporia subvermispora</name>
    <dbReference type="NCBI Taxonomy" id="914234"/>
    <lineage>
        <taxon>Eukaryota</taxon>
        <taxon>Fungi</taxon>
        <taxon>Dikarya</taxon>
        <taxon>Basidiomycota</taxon>
        <taxon>Agaricomycotina</taxon>
        <taxon>Agaricomycetes</taxon>
        <taxon>Polyporales</taxon>
        <taxon>Gelatoporiaceae</taxon>
        <taxon>Gelatoporia</taxon>
    </lineage>
</organism>
<feature type="domain" description="DUF6533" evidence="1">
    <location>
        <begin position="26"/>
        <end position="68"/>
    </location>
</feature>
<reference evidence="2 3" key="1">
    <citation type="journal article" date="2012" name="Proc. Natl. Acad. Sci. U.S.A.">
        <title>Comparative genomics of Ceriporiopsis subvermispora and Phanerochaete chrysosporium provide insight into selective ligninolysis.</title>
        <authorList>
            <person name="Fernandez-Fueyo E."/>
            <person name="Ruiz-Duenas F.J."/>
            <person name="Ferreira P."/>
            <person name="Floudas D."/>
            <person name="Hibbett D.S."/>
            <person name="Canessa P."/>
            <person name="Larrondo L.F."/>
            <person name="James T.Y."/>
            <person name="Seelenfreund D."/>
            <person name="Lobos S."/>
            <person name="Polanco R."/>
            <person name="Tello M."/>
            <person name="Honda Y."/>
            <person name="Watanabe T."/>
            <person name="Watanabe T."/>
            <person name="Ryu J.S."/>
            <person name="Kubicek C.P."/>
            <person name="Schmoll M."/>
            <person name="Gaskell J."/>
            <person name="Hammel K.E."/>
            <person name="St John F.J."/>
            <person name="Vanden Wymelenberg A."/>
            <person name="Sabat G."/>
            <person name="Splinter BonDurant S."/>
            <person name="Syed K."/>
            <person name="Yadav J.S."/>
            <person name="Doddapaneni H."/>
            <person name="Subramanian V."/>
            <person name="Lavin J.L."/>
            <person name="Oguiza J.A."/>
            <person name="Perez G."/>
            <person name="Pisabarro A.G."/>
            <person name="Ramirez L."/>
            <person name="Santoyo F."/>
            <person name="Master E."/>
            <person name="Coutinho P.M."/>
            <person name="Henrissat B."/>
            <person name="Lombard V."/>
            <person name="Magnuson J.K."/>
            <person name="Kuees U."/>
            <person name="Hori C."/>
            <person name="Igarashi K."/>
            <person name="Samejima M."/>
            <person name="Held B.W."/>
            <person name="Barry K.W."/>
            <person name="LaButti K.M."/>
            <person name="Lapidus A."/>
            <person name="Lindquist E.A."/>
            <person name="Lucas S.M."/>
            <person name="Riley R."/>
            <person name="Salamov A.A."/>
            <person name="Hoffmeister D."/>
            <person name="Schwenk D."/>
            <person name="Hadar Y."/>
            <person name="Yarden O."/>
            <person name="de Vries R.P."/>
            <person name="Wiebenga A."/>
            <person name="Stenlid J."/>
            <person name="Eastwood D."/>
            <person name="Grigoriev I.V."/>
            <person name="Berka R.M."/>
            <person name="Blanchette R.A."/>
            <person name="Kersten P."/>
            <person name="Martinez A.T."/>
            <person name="Vicuna R."/>
            <person name="Cullen D."/>
        </authorList>
    </citation>
    <scope>NUCLEOTIDE SEQUENCE [LARGE SCALE GENOMIC DNA]</scope>
    <source>
        <strain evidence="2 3">B</strain>
    </source>
</reference>
<dbReference type="Pfam" id="PF20151">
    <property type="entry name" value="DUF6533"/>
    <property type="match status" value="1"/>
</dbReference>
<evidence type="ECO:0000259" key="1">
    <source>
        <dbReference type="Pfam" id="PF20151"/>
    </source>
</evidence>
<dbReference type="AlphaFoldDB" id="M2PSK4"/>
<dbReference type="Proteomes" id="UP000016930">
    <property type="component" value="Unassembled WGS sequence"/>
</dbReference>
<accession>M2PSK4</accession>
<evidence type="ECO:0000313" key="2">
    <source>
        <dbReference type="EMBL" id="EMD39649.1"/>
    </source>
</evidence>
<name>M2PSK4_CERS8</name>
<keyword evidence="3" id="KW-1185">Reference proteome</keyword>
<sequence>MSGSRQLMSSDVVASLKSNWVNNCGNMAACVLVLYDHLTTLSQEVEFIWGRQFSSVTLLYHLNRWTIFVWAVNGFIPGLATLSGYGA</sequence>
<dbReference type="EMBL" id="KB445793">
    <property type="protein sequence ID" value="EMD39649.1"/>
    <property type="molecule type" value="Genomic_DNA"/>
</dbReference>
<dbReference type="OrthoDB" id="2745134at2759"/>
<dbReference type="InterPro" id="IPR045340">
    <property type="entry name" value="DUF6533"/>
</dbReference>
<proteinExistence type="predicted"/>
<protein>
    <recommendedName>
        <fullName evidence="1">DUF6533 domain-containing protein</fullName>
    </recommendedName>
</protein>
<dbReference type="HOGENOM" id="CLU_2333548_0_0_1"/>